<evidence type="ECO:0000256" key="1">
    <source>
        <dbReference type="ARBA" id="ARBA00022670"/>
    </source>
</evidence>
<accession>A0ABW1SZT6</accession>
<dbReference type="Gene3D" id="3.30.70.360">
    <property type="match status" value="1"/>
</dbReference>
<name>A0ABW1SZT6_9ACTN</name>
<keyword evidence="1" id="KW-0645">Protease</keyword>
<protein>
    <submittedName>
        <fullName evidence="5">M20/M25/M40 family metallo-hydrolase</fullName>
    </submittedName>
</protein>
<dbReference type="RefSeq" id="WP_386764879.1">
    <property type="nucleotide sequence ID" value="NZ_JBHSTI010000008.1"/>
</dbReference>
<keyword evidence="3" id="KW-0378">Hydrolase</keyword>
<comment type="caution">
    <text evidence="5">The sequence shown here is derived from an EMBL/GenBank/DDBJ whole genome shotgun (WGS) entry which is preliminary data.</text>
</comment>
<keyword evidence="6" id="KW-1185">Reference proteome</keyword>
<dbReference type="PANTHER" id="PTHR43270:SF12">
    <property type="entry name" value="SUCCINYL-DIAMINOPIMELATE DESUCCINYLASE"/>
    <property type="match status" value="1"/>
</dbReference>
<keyword evidence="2" id="KW-0479">Metal-binding</keyword>
<gene>
    <name evidence="5" type="ORF">ACFQGU_06465</name>
</gene>
<dbReference type="Pfam" id="PF07687">
    <property type="entry name" value="M20_dimer"/>
    <property type="match status" value="1"/>
</dbReference>
<reference evidence="6" key="1">
    <citation type="journal article" date="2019" name="Int. J. Syst. Evol. Microbiol.">
        <title>The Global Catalogue of Microorganisms (GCM) 10K type strain sequencing project: providing services to taxonomists for standard genome sequencing and annotation.</title>
        <authorList>
            <consortium name="The Broad Institute Genomics Platform"/>
            <consortium name="The Broad Institute Genome Sequencing Center for Infectious Disease"/>
            <person name="Wu L."/>
            <person name="Ma J."/>
        </authorList>
    </citation>
    <scope>NUCLEOTIDE SEQUENCE [LARGE SCALE GENOMIC DNA]</scope>
    <source>
        <strain evidence="6">CGMCC 4.7317</strain>
    </source>
</reference>
<proteinExistence type="predicted"/>
<evidence type="ECO:0000256" key="2">
    <source>
        <dbReference type="ARBA" id="ARBA00022723"/>
    </source>
</evidence>
<dbReference type="Pfam" id="PF01546">
    <property type="entry name" value="Peptidase_M20"/>
    <property type="match status" value="1"/>
</dbReference>
<evidence type="ECO:0000259" key="4">
    <source>
        <dbReference type="Pfam" id="PF07687"/>
    </source>
</evidence>
<sequence>MSDPQPDPAVRQHVLEHRQALVDALLEWLRIPSISADPDHADDVSRSADWFVQRLLAAGFPEVEVWSTPGLPTVYAEWPSDDPDAPTVVVYGHHDVQPVDPIELWDSAPFEPFVRATAYGEELVGRGAIDDKGQMVYHLFGLAAHLAATGRTSPAVTLKVIVEGEEESGSTHFRQLLLDNRERLRCDVVVVSDSGVYDRSTISVVTGMRGMIECQLDLRGPAGDVHSGSFGGAIPNPATVAARLVAALHDADHRVTLPGYYDGVVPLTDRERELIAALPFDESRWLEGARSSGTDGEAGYSTLERVWARPTAEVNGIWGGYTGPGGKTIVPSEAHVKLSFRLVAGQRNEDVMTAMEAWLDDRRADGAVPAGIDVTATFPRIGVRPCLTPLDHPALQSVTRAMARAFETEVLYTREGGSGPEADLADVLEAPVVFLGVGLPDDRIHAPNEKADIEFLLKGAEAVAYLWDDLATTWER</sequence>
<dbReference type="EMBL" id="JBHSTI010000008">
    <property type="protein sequence ID" value="MFC6237514.1"/>
    <property type="molecule type" value="Genomic_DNA"/>
</dbReference>
<feature type="domain" description="Peptidase M20 dimerisation" evidence="4">
    <location>
        <begin position="207"/>
        <end position="362"/>
    </location>
</feature>
<dbReference type="InterPro" id="IPR011650">
    <property type="entry name" value="Peptidase_M20_dimer"/>
</dbReference>
<evidence type="ECO:0000313" key="5">
    <source>
        <dbReference type="EMBL" id="MFC6237514.1"/>
    </source>
</evidence>
<dbReference type="InterPro" id="IPR002933">
    <property type="entry name" value="Peptidase_M20"/>
</dbReference>
<dbReference type="Gene3D" id="3.40.630.10">
    <property type="entry name" value="Zn peptidases"/>
    <property type="match status" value="1"/>
</dbReference>
<dbReference type="Proteomes" id="UP001596138">
    <property type="component" value="Unassembled WGS sequence"/>
</dbReference>
<evidence type="ECO:0000256" key="3">
    <source>
        <dbReference type="ARBA" id="ARBA00022801"/>
    </source>
</evidence>
<dbReference type="SUPFAM" id="SSF53187">
    <property type="entry name" value="Zn-dependent exopeptidases"/>
    <property type="match status" value="1"/>
</dbReference>
<dbReference type="NCBIfam" id="NF006579">
    <property type="entry name" value="PRK09104.1"/>
    <property type="match status" value="1"/>
</dbReference>
<dbReference type="PANTHER" id="PTHR43270">
    <property type="entry name" value="BETA-ALA-HIS DIPEPTIDASE"/>
    <property type="match status" value="1"/>
</dbReference>
<evidence type="ECO:0000313" key="6">
    <source>
        <dbReference type="Proteomes" id="UP001596138"/>
    </source>
</evidence>
<dbReference type="InterPro" id="IPR051458">
    <property type="entry name" value="Cyt/Met_Dipeptidase"/>
</dbReference>
<organism evidence="5 6">
    <name type="scientific">Longivirga aurantiaca</name>
    <dbReference type="NCBI Taxonomy" id="1837743"/>
    <lineage>
        <taxon>Bacteria</taxon>
        <taxon>Bacillati</taxon>
        <taxon>Actinomycetota</taxon>
        <taxon>Actinomycetes</taxon>
        <taxon>Sporichthyales</taxon>
        <taxon>Sporichthyaceae</taxon>
        <taxon>Longivirga</taxon>
    </lineage>
</organism>